<evidence type="ECO:0000313" key="4">
    <source>
        <dbReference type="Proteomes" id="UP000663870"/>
    </source>
</evidence>
<evidence type="ECO:0000313" key="1">
    <source>
        <dbReference type="EMBL" id="CAF1307442.1"/>
    </source>
</evidence>
<dbReference type="AlphaFoldDB" id="A0A815E6Z4"/>
<evidence type="ECO:0000313" key="3">
    <source>
        <dbReference type="Proteomes" id="UP000663854"/>
    </source>
</evidence>
<dbReference type="Proteomes" id="UP000663870">
    <property type="component" value="Unassembled WGS sequence"/>
</dbReference>
<dbReference type="EMBL" id="CAJNOL010003969">
    <property type="protein sequence ID" value="CAF1578171.1"/>
    <property type="molecule type" value="Genomic_DNA"/>
</dbReference>
<evidence type="ECO:0000313" key="2">
    <source>
        <dbReference type="EMBL" id="CAF1578171.1"/>
    </source>
</evidence>
<gene>
    <name evidence="2" type="ORF">JXQ802_LOCUS45929</name>
    <name evidence="1" type="ORF">PYM288_LOCUS30236</name>
</gene>
<name>A0A815E6Z4_9BILA</name>
<comment type="caution">
    <text evidence="1">The sequence shown here is derived from an EMBL/GenBank/DDBJ whole genome shotgun (WGS) entry which is preliminary data.</text>
</comment>
<sequence>MALYDGGFTPFGGGVFGGFLDGYNMCGMHEQQVLFKDCVFSFNGAIISNNLDDYLKKDILSEILGNNFYADLANPALLQIEGYASWSYVIEIDSDVCDNSRKIVKSRTAAVDKIRIDEENQLSEQRNNPLRIGGPF</sequence>
<proteinExistence type="predicted"/>
<reference evidence="1" key="1">
    <citation type="submission" date="2021-02" db="EMBL/GenBank/DDBJ databases">
        <authorList>
            <person name="Nowell W R."/>
        </authorList>
    </citation>
    <scope>NUCLEOTIDE SEQUENCE</scope>
</reference>
<dbReference type="Proteomes" id="UP000663854">
    <property type="component" value="Unassembled WGS sequence"/>
</dbReference>
<dbReference type="EMBL" id="CAJNOH010002717">
    <property type="protein sequence ID" value="CAF1307442.1"/>
    <property type="molecule type" value="Genomic_DNA"/>
</dbReference>
<keyword evidence="4" id="KW-1185">Reference proteome</keyword>
<accession>A0A815E6Z4</accession>
<protein>
    <submittedName>
        <fullName evidence="1">Uncharacterized protein</fullName>
    </submittedName>
</protein>
<organism evidence="1 3">
    <name type="scientific">Rotaria sordida</name>
    <dbReference type="NCBI Taxonomy" id="392033"/>
    <lineage>
        <taxon>Eukaryota</taxon>
        <taxon>Metazoa</taxon>
        <taxon>Spiralia</taxon>
        <taxon>Gnathifera</taxon>
        <taxon>Rotifera</taxon>
        <taxon>Eurotatoria</taxon>
        <taxon>Bdelloidea</taxon>
        <taxon>Philodinida</taxon>
        <taxon>Philodinidae</taxon>
        <taxon>Rotaria</taxon>
    </lineage>
</organism>